<dbReference type="NCBIfam" id="NF041082">
    <property type="entry name" value="thermosome_alpha"/>
    <property type="match status" value="1"/>
</dbReference>
<dbReference type="InterPro" id="IPR002423">
    <property type="entry name" value="Cpn60/GroEL/TCP-1"/>
</dbReference>
<dbReference type="InterPro" id="IPR027413">
    <property type="entry name" value="GROEL-like_equatorial_sf"/>
</dbReference>
<proteinExistence type="inferred from homology"/>
<dbReference type="InterPro" id="IPR017998">
    <property type="entry name" value="Chaperone_TCP-1"/>
</dbReference>
<evidence type="ECO:0000256" key="2">
    <source>
        <dbReference type="ARBA" id="ARBA00008020"/>
    </source>
</evidence>
<name>A0A1B7TK24_9ASCO</name>
<comment type="subcellular location">
    <subcellularLocation>
        <location evidence="1 10">Cytoplasm</location>
    </subcellularLocation>
</comment>
<evidence type="ECO:0000256" key="3">
    <source>
        <dbReference type="ARBA" id="ARBA00011531"/>
    </source>
</evidence>
<keyword evidence="6 9" id="KW-0067">ATP-binding</keyword>
<keyword evidence="12" id="KW-1185">Reference proteome</keyword>
<evidence type="ECO:0000256" key="9">
    <source>
        <dbReference type="RuleBase" id="RU004187"/>
    </source>
</evidence>
<dbReference type="InterPro" id="IPR053374">
    <property type="entry name" value="TCP-1_chaperonin"/>
</dbReference>
<sequence>MNFNNGTPTIVVLKEGTDKSQGKSQIISNINACLSIQDILKPTLGPLGSDILLSDPSNRTIITNDGATILKNLDIVHPACQILVDISKSQDMEVGDGTTTVTLLACELMKESKQFLEEGINSNLIMKSYNMALNKTIELIKNELSIKIDTSNADEKDLRDLLEKCAKTAMSSKLINSNSKFFVKMCVDAILTLDRSHLDLNNVGIKKVSGGSMEDSLFVKGVAFAKTFSYAGFEQQPKYFKNPKILCLNLELELKAERDNAEVRIEKVEEYQKIVDAEWTLIHDKLKLIKDTGCDIVLSKLPIGDLATQYFADNGIFCSGRVGTDDLERVIKAVGGSIQTSVSDLIPEQHLGTCGIFEEKQIGNERYNLFTDCQNTKTCTLILRGGANQVIEEVARSLNDALMIVKRTLQLNTIVVGGGAIEMALSKRLRDYAKSIRGKQQLIINAFAKALEIIPRQLCENAGLDSVEMLNKLRMSHSLDEQNNNKGNSCVGINFQIENISNNYESFIWEPMSNKINSLQSATEACNLILSIDETITNKQQGDEGGNIQGIRGQGMGM</sequence>
<dbReference type="AlphaFoldDB" id="A0A1B7TK24"/>
<dbReference type="InterPro" id="IPR054827">
    <property type="entry name" value="thermosome_alpha"/>
</dbReference>
<evidence type="ECO:0000256" key="10">
    <source>
        <dbReference type="RuleBase" id="RU365042"/>
    </source>
</evidence>
<gene>
    <name evidence="11" type="ORF">HANVADRAFT_20259</name>
</gene>
<dbReference type="SUPFAM" id="SSF54849">
    <property type="entry name" value="GroEL-intermediate domain like"/>
    <property type="match status" value="1"/>
</dbReference>
<keyword evidence="5 9" id="KW-0547">Nucleotide-binding</keyword>
<dbReference type="FunFam" id="3.50.7.10:FF:000006">
    <property type="entry name" value="T-complex protein 1 subunit eta"/>
    <property type="match status" value="1"/>
</dbReference>
<dbReference type="GO" id="GO:0016887">
    <property type="term" value="F:ATP hydrolysis activity"/>
    <property type="evidence" value="ECO:0007669"/>
    <property type="project" value="InterPro"/>
</dbReference>
<keyword evidence="7 9" id="KW-0143">Chaperone</keyword>
<comment type="similarity">
    <text evidence="2 9">Belongs to the TCP-1 chaperonin family.</text>
</comment>
<dbReference type="GO" id="GO:0140662">
    <property type="term" value="F:ATP-dependent protein folding chaperone"/>
    <property type="evidence" value="ECO:0007669"/>
    <property type="project" value="InterPro"/>
</dbReference>
<evidence type="ECO:0000313" key="11">
    <source>
        <dbReference type="EMBL" id="OBA29101.1"/>
    </source>
</evidence>
<dbReference type="Gene3D" id="3.50.7.10">
    <property type="entry name" value="GroEL"/>
    <property type="match status" value="1"/>
</dbReference>
<protein>
    <recommendedName>
        <fullName evidence="10">T-complex protein 1 subunit eta</fullName>
        <shortName evidence="10">TCP-1-eta</shortName>
    </recommendedName>
    <alternativeName>
        <fullName evidence="10">CCT-eta</fullName>
    </alternativeName>
</protein>
<dbReference type="PROSITE" id="PS00751">
    <property type="entry name" value="TCP1_2"/>
    <property type="match status" value="1"/>
</dbReference>
<dbReference type="InterPro" id="IPR002194">
    <property type="entry name" value="Chaperonin_TCP-1_CS"/>
</dbReference>
<comment type="function">
    <text evidence="8">Molecular chaperone; assists the folding of proteins upon ATP hydrolysis. Known to play a role, in vitro, in the folding of actin and tubulin. In yeast may play a role in mitotic spindle formation.</text>
</comment>
<evidence type="ECO:0000256" key="6">
    <source>
        <dbReference type="ARBA" id="ARBA00022840"/>
    </source>
</evidence>
<keyword evidence="4 10" id="KW-0963">Cytoplasm</keyword>
<dbReference type="CDD" id="cd03340">
    <property type="entry name" value="TCP1_eta"/>
    <property type="match status" value="1"/>
</dbReference>
<dbReference type="SUPFAM" id="SSF52029">
    <property type="entry name" value="GroEL apical domain-like"/>
    <property type="match status" value="1"/>
</dbReference>
<dbReference type="Gene3D" id="1.10.560.10">
    <property type="entry name" value="GroEL-like equatorial domain"/>
    <property type="match status" value="1"/>
</dbReference>
<comment type="subunit">
    <text evidence="10">Heterooligomeric complex that forms two stacked rings.</text>
</comment>
<dbReference type="Proteomes" id="UP000092321">
    <property type="component" value="Unassembled WGS sequence"/>
</dbReference>
<evidence type="ECO:0000313" key="12">
    <source>
        <dbReference type="Proteomes" id="UP000092321"/>
    </source>
</evidence>
<evidence type="ECO:0000256" key="8">
    <source>
        <dbReference type="ARBA" id="ARBA00025011"/>
    </source>
</evidence>
<dbReference type="PROSITE" id="PS00995">
    <property type="entry name" value="TCP1_3"/>
    <property type="match status" value="1"/>
</dbReference>
<comment type="subunit">
    <text evidence="3">Heterooligomeric complex of about 850 to 900 kDa that forms two stacked rings, 12 to 16 nm in diameter.</text>
</comment>
<evidence type="ECO:0000256" key="7">
    <source>
        <dbReference type="ARBA" id="ARBA00023186"/>
    </source>
</evidence>
<dbReference type="GO" id="GO:0005524">
    <property type="term" value="F:ATP binding"/>
    <property type="evidence" value="ECO:0007669"/>
    <property type="project" value="UniProtKB-KW"/>
</dbReference>
<dbReference type="OrthoDB" id="10248520at2759"/>
<dbReference type="PRINTS" id="PR00304">
    <property type="entry name" value="TCOMPLEXTCP1"/>
</dbReference>
<reference evidence="12" key="1">
    <citation type="journal article" date="2016" name="Proc. Natl. Acad. Sci. U.S.A.">
        <title>Comparative genomics of biotechnologically important yeasts.</title>
        <authorList>
            <person name="Riley R."/>
            <person name="Haridas S."/>
            <person name="Wolfe K.H."/>
            <person name="Lopes M.R."/>
            <person name="Hittinger C.T."/>
            <person name="Goeker M."/>
            <person name="Salamov A.A."/>
            <person name="Wisecaver J.H."/>
            <person name="Long T.M."/>
            <person name="Calvey C.H."/>
            <person name="Aerts A.L."/>
            <person name="Barry K.W."/>
            <person name="Choi C."/>
            <person name="Clum A."/>
            <person name="Coughlan A.Y."/>
            <person name="Deshpande S."/>
            <person name="Douglass A.P."/>
            <person name="Hanson S.J."/>
            <person name="Klenk H.-P."/>
            <person name="LaButti K.M."/>
            <person name="Lapidus A."/>
            <person name="Lindquist E.A."/>
            <person name="Lipzen A.M."/>
            <person name="Meier-Kolthoff J.P."/>
            <person name="Ohm R.A."/>
            <person name="Otillar R.P."/>
            <person name="Pangilinan J.L."/>
            <person name="Peng Y."/>
            <person name="Rokas A."/>
            <person name="Rosa C.A."/>
            <person name="Scheuner C."/>
            <person name="Sibirny A.A."/>
            <person name="Slot J.C."/>
            <person name="Stielow J.B."/>
            <person name="Sun H."/>
            <person name="Kurtzman C.P."/>
            <person name="Blackwell M."/>
            <person name="Grigoriev I.V."/>
            <person name="Jeffries T.W."/>
        </authorList>
    </citation>
    <scope>NUCLEOTIDE SEQUENCE [LARGE SCALE GENOMIC DNA]</scope>
    <source>
        <strain evidence="12">NRRL Y-1626</strain>
    </source>
</reference>
<dbReference type="EMBL" id="LXPE01000001">
    <property type="protein sequence ID" value="OBA29101.1"/>
    <property type="molecule type" value="Genomic_DNA"/>
</dbReference>
<dbReference type="Gene3D" id="3.30.260.10">
    <property type="entry name" value="TCP-1-like chaperonin intermediate domain"/>
    <property type="match status" value="1"/>
</dbReference>
<dbReference type="NCBIfam" id="TIGR02345">
    <property type="entry name" value="chap_CCT_eta"/>
    <property type="match status" value="1"/>
</dbReference>
<dbReference type="GO" id="GO:0051082">
    <property type="term" value="F:unfolded protein binding"/>
    <property type="evidence" value="ECO:0007669"/>
    <property type="project" value="InterPro"/>
</dbReference>
<dbReference type="FunFam" id="1.10.560.10:FF:000017">
    <property type="entry name" value="T-complex protein 1 subunit eta"/>
    <property type="match status" value="1"/>
</dbReference>
<evidence type="ECO:0000256" key="5">
    <source>
        <dbReference type="ARBA" id="ARBA00022741"/>
    </source>
</evidence>
<evidence type="ECO:0000256" key="4">
    <source>
        <dbReference type="ARBA" id="ARBA00022490"/>
    </source>
</evidence>
<dbReference type="Pfam" id="PF00118">
    <property type="entry name" value="Cpn60_TCP1"/>
    <property type="match status" value="1"/>
</dbReference>
<comment type="caution">
    <text evidence="11">The sequence shown here is derived from an EMBL/GenBank/DDBJ whole genome shotgun (WGS) entry which is preliminary data.</text>
</comment>
<evidence type="ECO:0000256" key="1">
    <source>
        <dbReference type="ARBA" id="ARBA00004496"/>
    </source>
</evidence>
<accession>A0A1B7TK24</accession>
<dbReference type="PANTHER" id="PTHR11353">
    <property type="entry name" value="CHAPERONIN"/>
    <property type="match status" value="1"/>
</dbReference>
<dbReference type="GO" id="GO:0005832">
    <property type="term" value="C:chaperonin-containing T-complex"/>
    <property type="evidence" value="ECO:0007669"/>
    <property type="project" value="UniProtKB-ARBA"/>
</dbReference>
<dbReference type="InterPro" id="IPR027409">
    <property type="entry name" value="GroEL-like_apical_dom_sf"/>
</dbReference>
<dbReference type="NCBIfam" id="NF041083">
    <property type="entry name" value="thermosome_beta"/>
    <property type="match status" value="1"/>
</dbReference>
<dbReference type="InterPro" id="IPR027410">
    <property type="entry name" value="TCP-1-like_intermed_sf"/>
</dbReference>
<dbReference type="SUPFAM" id="SSF48592">
    <property type="entry name" value="GroEL equatorial domain-like"/>
    <property type="match status" value="1"/>
</dbReference>
<organism evidence="11 12">
    <name type="scientific">Hanseniaspora valbyensis NRRL Y-1626</name>
    <dbReference type="NCBI Taxonomy" id="766949"/>
    <lineage>
        <taxon>Eukaryota</taxon>
        <taxon>Fungi</taxon>
        <taxon>Dikarya</taxon>
        <taxon>Ascomycota</taxon>
        <taxon>Saccharomycotina</taxon>
        <taxon>Saccharomycetes</taxon>
        <taxon>Saccharomycodales</taxon>
        <taxon>Saccharomycodaceae</taxon>
        <taxon>Hanseniaspora</taxon>
    </lineage>
</organism>
<dbReference type="InterPro" id="IPR012720">
    <property type="entry name" value="Chap_CCT_eta"/>
</dbReference>